<dbReference type="RefSeq" id="WP_145692834.1">
    <property type="nucleotide sequence ID" value="NZ_VLJT01000042.1"/>
</dbReference>
<protein>
    <submittedName>
        <fullName evidence="1">Uncharacterized protein</fullName>
    </submittedName>
</protein>
<dbReference type="Proteomes" id="UP000317573">
    <property type="component" value="Unassembled WGS sequence"/>
</dbReference>
<accession>A0A562DKZ7</accession>
<dbReference type="AlphaFoldDB" id="A0A562DKZ7"/>
<name>A0A562DKZ7_RHORH</name>
<gene>
    <name evidence="1" type="ORF">L618_004200000110</name>
</gene>
<organism evidence="1 2">
    <name type="scientific">Rhodococcus rhodochrous J45</name>
    <dbReference type="NCBI Taxonomy" id="935266"/>
    <lineage>
        <taxon>Bacteria</taxon>
        <taxon>Bacillati</taxon>
        <taxon>Actinomycetota</taxon>
        <taxon>Actinomycetes</taxon>
        <taxon>Mycobacteriales</taxon>
        <taxon>Nocardiaceae</taxon>
        <taxon>Rhodococcus</taxon>
    </lineage>
</organism>
<evidence type="ECO:0000313" key="2">
    <source>
        <dbReference type="Proteomes" id="UP000317573"/>
    </source>
</evidence>
<evidence type="ECO:0000313" key="1">
    <source>
        <dbReference type="EMBL" id="TWH10244.1"/>
    </source>
</evidence>
<sequence length="63" mass="6774">MAYPFGIGDRLTPLQELEDGDLTEIAFDNMINVAEQGMSGWGSHQNECGCARRGRAPSLAAFG</sequence>
<reference evidence="1 2" key="1">
    <citation type="submission" date="2019-07" db="EMBL/GenBank/DDBJ databases">
        <title>Genome sequencing of lignin-degrading bacterial isolates.</title>
        <authorList>
            <person name="Gladden J."/>
        </authorList>
    </citation>
    <scope>NUCLEOTIDE SEQUENCE [LARGE SCALE GENOMIC DNA]</scope>
    <source>
        <strain evidence="1 2">J45</strain>
    </source>
</reference>
<comment type="caution">
    <text evidence="1">The sequence shown here is derived from an EMBL/GenBank/DDBJ whole genome shotgun (WGS) entry which is preliminary data.</text>
</comment>
<dbReference type="EMBL" id="VLJT01000042">
    <property type="protein sequence ID" value="TWH10244.1"/>
    <property type="molecule type" value="Genomic_DNA"/>
</dbReference>
<proteinExistence type="predicted"/>